<gene>
    <name evidence="2" type="ORF">M3N64_12155</name>
</gene>
<dbReference type="PANTHER" id="PTHR43155">
    <property type="entry name" value="CYCLIC DI-GMP PHOSPHODIESTERASE PA4108-RELATED"/>
    <property type="match status" value="1"/>
</dbReference>
<sequence length="579" mass="66430">MPKVVNLECLKDGCVLAKDIYFNSSVLYRTGMLITSELIDYLKRIGVRSVTIFDAPPIAPFRKQFTPQSQLTENERKELTSRFQNEMTQIANELRYGRILHSESSYHWLHAIYVKFFSNPTVRFLMDALKQWDPVCYIHSLDVFVLTSLYFKHVGWTVSQDFMLGCLLHDIGKLYTPIEILLKQGKLTQREYHKIKQHTTDGYQLMYHMHFPEETCRVVRSHHERLDGSGYPDHLHIEADDRALKLMMIVDVYSALTLNRSYRKPMHATKAMQIILADSAERHLFDLNICYLFINFIHIFPPATRVLLTSGKPGVILANPSGSDILPRIKLERSGEIVQLPSDLSLTIESITSWDSSEVVLQARQTWKDYIRFLINGDSVKAVDCLDTLSDGMRIEDVFVRLFEHAWNEIQKGTVLQHFMVSESMSAAMTLLRLLSWKMLKNLHQLPGNNMGHVIVANLNAFQGLVPTKLIDDLFTLNGWKTEFLPEIDEVSAIYARLRRSKANYLVVSLIDGSHCALLNTLLSQIASEFPNLTVFVHVPGRHVDLSDQSMPEHLLISTCLSDVITHIRHFFIKGSVKK</sequence>
<dbReference type="PANTHER" id="PTHR43155:SF2">
    <property type="entry name" value="CYCLIC DI-GMP PHOSPHODIESTERASE PA4108"/>
    <property type="match status" value="1"/>
</dbReference>
<dbReference type="InterPro" id="IPR006675">
    <property type="entry name" value="HDIG_dom"/>
</dbReference>
<evidence type="ECO:0000313" key="3">
    <source>
        <dbReference type="Proteomes" id="UP001203004"/>
    </source>
</evidence>
<dbReference type="PROSITE" id="PS51832">
    <property type="entry name" value="HD_GYP"/>
    <property type="match status" value="1"/>
</dbReference>
<protein>
    <submittedName>
        <fullName evidence="2">HD domain-containing protein</fullName>
    </submittedName>
</protein>
<dbReference type="RefSeq" id="WP_249102654.1">
    <property type="nucleotide sequence ID" value="NZ_JAMAST010000019.1"/>
</dbReference>
<dbReference type="InterPro" id="IPR037522">
    <property type="entry name" value="HD_GYP_dom"/>
</dbReference>
<accession>A0ABT0MCR1</accession>
<dbReference type="CDD" id="cd00077">
    <property type="entry name" value="HDc"/>
    <property type="match status" value="1"/>
</dbReference>
<dbReference type="SUPFAM" id="SSF109604">
    <property type="entry name" value="HD-domain/PDEase-like"/>
    <property type="match status" value="1"/>
</dbReference>
<evidence type="ECO:0000313" key="2">
    <source>
        <dbReference type="EMBL" id="MCL1632672.1"/>
    </source>
</evidence>
<proteinExistence type="predicted"/>
<comment type="caution">
    <text evidence="2">The sequence shown here is derived from an EMBL/GenBank/DDBJ whole genome shotgun (WGS) entry which is preliminary data.</text>
</comment>
<dbReference type="EMBL" id="JAMAST010000019">
    <property type="protein sequence ID" value="MCL1632672.1"/>
    <property type="molecule type" value="Genomic_DNA"/>
</dbReference>
<dbReference type="InterPro" id="IPR003607">
    <property type="entry name" value="HD/PDEase_dom"/>
</dbReference>
<reference evidence="2 3" key="1">
    <citation type="submission" date="2022-05" db="EMBL/GenBank/DDBJ databases">
        <title>Sporolactobacillus sp nov CPB3-1, isolated from tree bark (Mangifera indica L.).</title>
        <authorList>
            <person name="Phuengjayaem S."/>
            <person name="Tanasupawat S."/>
        </authorList>
    </citation>
    <scope>NUCLEOTIDE SEQUENCE [LARGE SCALE GENOMIC DNA]</scope>
    <source>
        <strain evidence="2 3">CPB3-1</strain>
    </source>
</reference>
<dbReference type="Proteomes" id="UP001203004">
    <property type="component" value="Unassembled WGS sequence"/>
</dbReference>
<dbReference type="NCBIfam" id="TIGR00277">
    <property type="entry name" value="HDIG"/>
    <property type="match status" value="1"/>
</dbReference>
<organism evidence="2 3">
    <name type="scientific">Sporolactobacillus mangiferae</name>
    <dbReference type="NCBI Taxonomy" id="2940498"/>
    <lineage>
        <taxon>Bacteria</taxon>
        <taxon>Bacillati</taxon>
        <taxon>Bacillota</taxon>
        <taxon>Bacilli</taxon>
        <taxon>Bacillales</taxon>
        <taxon>Sporolactobacillaceae</taxon>
        <taxon>Sporolactobacillus</taxon>
    </lineage>
</organism>
<evidence type="ECO:0000259" key="1">
    <source>
        <dbReference type="PROSITE" id="PS51832"/>
    </source>
</evidence>
<keyword evidence="3" id="KW-1185">Reference proteome</keyword>
<name>A0ABT0MCR1_9BACL</name>
<feature type="domain" description="HD-GYP" evidence="1">
    <location>
        <begin position="114"/>
        <end position="309"/>
    </location>
</feature>
<dbReference type="SMART" id="SM00471">
    <property type="entry name" value="HDc"/>
    <property type="match status" value="1"/>
</dbReference>
<dbReference type="Pfam" id="PF13487">
    <property type="entry name" value="HD_5"/>
    <property type="match status" value="1"/>
</dbReference>
<dbReference type="Gene3D" id="1.10.3210.10">
    <property type="entry name" value="Hypothetical protein af1432"/>
    <property type="match status" value="1"/>
</dbReference>